<evidence type="ECO:0000313" key="3">
    <source>
        <dbReference type="Proteomes" id="UP000580891"/>
    </source>
</evidence>
<organism evidence="2 3">
    <name type="scientific">[Anoxybacillus] calidus</name>
    <dbReference type="NCBI Taxonomy" id="575178"/>
    <lineage>
        <taxon>Bacteria</taxon>
        <taxon>Bacillati</taxon>
        <taxon>Bacillota</taxon>
        <taxon>Bacilli</taxon>
        <taxon>Bacillales</taxon>
        <taxon>Anoxybacillaceae</taxon>
        <taxon>Paranoxybacillus</taxon>
    </lineage>
</organism>
<protein>
    <submittedName>
        <fullName evidence="2">Preprotein translocase subunit YajC</fullName>
    </submittedName>
</protein>
<dbReference type="RefSeq" id="WP_181537331.1">
    <property type="nucleotide sequence ID" value="NZ_JACDUU010000003.1"/>
</dbReference>
<dbReference type="EMBL" id="JACDUU010000003">
    <property type="protein sequence ID" value="MBA2871518.1"/>
    <property type="molecule type" value="Genomic_DNA"/>
</dbReference>
<evidence type="ECO:0000256" key="1">
    <source>
        <dbReference type="SAM" id="Phobius"/>
    </source>
</evidence>
<dbReference type="Proteomes" id="UP000580891">
    <property type="component" value="Unassembled WGS sequence"/>
</dbReference>
<keyword evidence="1" id="KW-1133">Transmembrane helix</keyword>
<comment type="caution">
    <text evidence="2">The sequence shown here is derived from an EMBL/GenBank/DDBJ whole genome shotgun (WGS) entry which is preliminary data.</text>
</comment>
<proteinExistence type="predicted"/>
<name>A0A7V9YZY8_9BACL</name>
<sequence length="71" mass="8563">MLLNYILNLFLYFPEDKSEYIPAAITFTLFFIAAILAMRFIIKISKRQEEKAKEFEEQLRKQNMIKDDQQL</sequence>
<keyword evidence="3" id="KW-1185">Reference proteome</keyword>
<accession>A0A7V9YZY8</accession>
<keyword evidence="1" id="KW-0812">Transmembrane</keyword>
<evidence type="ECO:0000313" key="2">
    <source>
        <dbReference type="EMBL" id="MBA2871518.1"/>
    </source>
</evidence>
<reference evidence="2 3" key="1">
    <citation type="submission" date="2020-07" db="EMBL/GenBank/DDBJ databases">
        <title>Genomic Encyclopedia of Type Strains, Phase IV (KMG-IV): sequencing the most valuable type-strain genomes for metagenomic binning, comparative biology and taxonomic classification.</title>
        <authorList>
            <person name="Goeker M."/>
        </authorList>
    </citation>
    <scope>NUCLEOTIDE SEQUENCE [LARGE SCALE GENOMIC DNA]</scope>
    <source>
        <strain evidence="2 3">DSM 25220</strain>
    </source>
</reference>
<feature type="transmembrane region" description="Helical" evidence="1">
    <location>
        <begin position="20"/>
        <end position="42"/>
    </location>
</feature>
<dbReference type="AlphaFoldDB" id="A0A7V9YZY8"/>
<keyword evidence="1" id="KW-0472">Membrane</keyword>
<gene>
    <name evidence="2" type="ORF">HNQ85_001788</name>
</gene>